<dbReference type="InterPro" id="IPR025397">
    <property type="entry name" value="SDH5"/>
</dbReference>
<protein>
    <submittedName>
        <fullName evidence="1">Uncharacterized protein</fullName>
    </submittedName>
</protein>
<comment type="caution">
    <text evidence="1">The sequence shown here is derived from an EMBL/GenBank/DDBJ whole genome shotgun (WGS) entry which is preliminary data.</text>
</comment>
<sequence length="189" mass="20644">MFSFVSDDFGRFSIGQFQAMSTSIANLPDIADTDVLRALKSLIAEKWTDIPEETEDAVEAALTKKTDDTAGIEQLKNAWRAAEAVEKFSGTLVSIRMALDDLTGASGEKVRPLPPPLLDALNAVFSRYKNYLAAFNEDEFYLKKKVEVELGTLLVHIGQRCSGLSPEWGNISLLGTTGLSGSFIEHRAA</sequence>
<organism evidence="1 2">
    <name type="scientific">Adiantum capillus-veneris</name>
    <name type="common">Maidenhair fern</name>
    <dbReference type="NCBI Taxonomy" id="13818"/>
    <lineage>
        <taxon>Eukaryota</taxon>
        <taxon>Viridiplantae</taxon>
        <taxon>Streptophyta</taxon>
        <taxon>Embryophyta</taxon>
        <taxon>Tracheophyta</taxon>
        <taxon>Polypodiopsida</taxon>
        <taxon>Polypodiidae</taxon>
        <taxon>Polypodiales</taxon>
        <taxon>Pteridineae</taxon>
        <taxon>Pteridaceae</taxon>
        <taxon>Vittarioideae</taxon>
        <taxon>Adiantum</taxon>
    </lineage>
</organism>
<proteinExistence type="predicted"/>
<gene>
    <name evidence="1" type="ORF">GOP47_0001735</name>
</gene>
<dbReference type="PANTHER" id="PTHR36139:SF1">
    <property type="entry name" value="SUCCINATE DEHYDROGENASE SUBUNIT 5, MITOCHONDRIAL"/>
    <property type="match status" value="1"/>
</dbReference>
<dbReference type="OrthoDB" id="1910373at2759"/>
<dbReference type="EMBL" id="JABFUD020000003">
    <property type="protein sequence ID" value="KAI5081992.1"/>
    <property type="molecule type" value="Genomic_DNA"/>
</dbReference>
<dbReference type="AlphaFoldDB" id="A0A9D4V9E1"/>
<dbReference type="Pfam" id="PF14290">
    <property type="entry name" value="SDH5_plant"/>
    <property type="match status" value="1"/>
</dbReference>
<dbReference type="Proteomes" id="UP000886520">
    <property type="component" value="Chromosome 2"/>
</dbReference>
<accession>A0A9D4V9E1</accession>
<evidence type="ECO:0000313" key="1">
    <source>
        <dbReference type="EMBL" id="KAI5081992.1"/>
    </source>
</evidence>
<dbReference type="PANTHER" id="PTHR36139">
    <property type="entry name" value="SUCCINATE DEHYDROGENASE SUBUNIT 5, MITOCHONDRIAL"/>
    <property type="match status" value="1"/>
</dbReference>
<keyword evidence="2" id="KW-1185">Reference proteome</keyword>
<dbReference type="GO" id="GO:0045273">
    <property type="term" value="C:respiratory chain complex II (succinate dehydrogenase)"/>
    <property type="evidence" value="ECO:0007669"/>
    <property type="project" value="InterPro"/>
</dbReference>
<name>A0A9D4V9E1_ADICA</name>
<reference evidence="1" key="1">
    <citation type="submission" date="2021-01" db="EMBL/GenBank/DDBJ databases">
        <title>Adiantum capillus-veneris genome.</title>
        <authorList>
            <person name="Fang Y."/>
            <person name="Liao Q."/>
        </authorList>
    </citation>
    <scope>NUCLEOTIDE SEQUENCE</scope>
    <source>
        <strain evidence="1">H3</strain>
        <tissue evidence="1">Leaf</tissue>
    </source>
</reference>
<evidence type="ECO:0000313" key="2">
    <source>
        <dbReference type="Proteomes" id="UP000886520"/>
    </source>
</evidence>
<dbReference type="GO" id="GO:0006099">
    <property type="term" value="P:tricarboxylic acid cycle"/>
    <property type="evidence" value="ECO:0007669"/>
    <property type="project" value="InterPro"/>
</dbReference>